<dbReference type="Pfam" id="PF11181">
    <property type="entry name" value="YflT"/>
    <property type="match status" value="1"/>
</dbReference>
<gene>
    <name evidence="4" type="ORF">B0I33_112122</name>
</gene>
<dbReference type="RefSeq" id="WP_106181559.1">
    <property type="nucleotide sequence ID" value="NZ_PVNH01000012.1"/>
</dbReference>
<comment type="caution">
    <text evidence="4">The sequence shown here is derived from an EMBL/GenBank/DDBJ whole genome shotgun (WGS) entry which is preliminary data.</text>
</comment>
<keyword evidence="2" id="KW-0812">Transmembrane</keyword>
<protein>
    <recommendedName>
        <fullName evidence="3">General stress protein 17M-like domain-containing protein</fullName>
    </recommendedName>
</protein>
<evidence type="ECO:0000259" key="3">
    <source>
        <dbReference type="Pfam" id="PF11181"/>
    </source>
</evidence>
<evidence type="ECO:0000313" key="4">
    <source>
        <dbReference type="EMBL" id="PRX44244.1"/>
    </source>
</evidence>
<dbReference type="InterPro" id="IPR025889">
    <property type="entry name" value="GSP17M-like_dom"/>
</dbReference>
<dbReference type="Proteomes" id="UP000238362">
    <property type="component" value="Unassembled WGS sequence"/>
</dbReference>
<keyword evidence="2" id="KW-0472">Membrane</keyword>
<evidence type="ECO:0000256" key="1">
    <source>
        <dbReference type="SAM" id="MobiDB-lite"/>
    </source>
</evidence>
<keyword evidence="5" id="KW-1185">Reference proteome</keyword>
<dbReference type="EMBL" id="PVNH01000012">
    <property type="protein sequence ID" value="PRX44244.1"/>
    <property type="molecule type" value="Genomic_DNA"/>
</dbReference>
<evidence type="ECO:0000256" key="2">
    <source>
        <dbReference type="SAM" id="Phobius"/>
    </source>
</evidence>
<feature type="transmembrane region" description="Helical" evidence="2">
    <location>
        <begin position="104"/>
        <end position="125"/>
    </location>
</feature>
<reference evidence="4 5" key="1">
    <citation type="submission" date="2018-03" db="EMBL/GenBank/DDBJ databases">
        <title>Genomic Encyclopedia of Type Strains, Phase III (KMG-III): the genomes of soil and plant-associated and newly described type strains.</title>
        <authorList>
            <person name="Whitman W."/>
        </authorList>
    </citation>
    <scope>NUCLEOTIDE SEQUENCE [LARGE SCALE GENOMIC DNA]</scope>
    <source>
        <strain evidence="4 5">CGMCC 4.7125</strain>
    </source>
</reference>
<feature type="domain" description="General stress protein 17M-like" evidence="3">
    <location>
        <begin position="28"/>
        <end position="101"/>
    </location>
</feature>
<accession>A0A2T0LME3</accession>
<feature type="transmembrane region" description="Helical" evidence="2">
    <location>
        <begin position="76"/>
        <end position="98"/>
    </location>
</feature>
<feature type="region of interest" description="Disordered" evidence="1">
    <location>
        <begin position="1"/>
        <end position="22"/>
    </location>
</feature>
<sequence>MIVTGPFSSGRQAAGQPRLPTPPTGWPIGSYGTYEEAQKAVDYLADNDFAVQDVTIVGVDLMLVERVIGRLTWGKVLGTGALSGAWFGLFVGFLLALFGSGQGISYAPVLVGLIAGVLFGVVFAATSYASTRGRRDFSSASQLVAGRYDVLCQPRNAERGRDLLARLAMGTSG</sequence>
<dbReference type="OrthoDB" id="3381462at2"/>
<feature type="compositionally biased region" description="Polar residues" evidence="1">
    <location>
        <begin position="1"/>
        <end position="11"/>
    </location>
</feature>
<proteinExistence type="predicted"/>
<keyword evidence="2" id="KW-1133">Transmembrane helix</keyword>
<name>A0A2T0LME3_9PSEU</name>
<evidence type="ECO:0000313" key="5">
    <source>
        <dbReference type="Proteomes" id="UP000238362"/>
    </source>
</evidence>
<organism evidence="4 5">
    <name type="scientific">Prauserella shujinwangii</name>
    <dbReference type="NCBI Taxonomy" id="1453103"/>
    <lineage>
        <taxon>Bacteria</taxon>
        <taxon>Bacillati</taxon>
        <taxon>Actinomycetota</taxon>
        <taxon>Actinomycetes</taxon>
        <taxon>Pseudonocardiales</taxon>
        <taxon>Pseudonocardiaceae</taxon>
        <taxon>Prauserella</taxon>
    </lineage>
</organism>
<dbReference type="AlphaFoldDB" id="A0A2T0LME3"/>